<evidence type="ECO:0000256" key="23">
    <source>
        <dbReference type="SAM" id="Phobius"/>
    </source>
</evidence>
<keyword evidence="17 19" id="KW-0406">Ion transport</keyword>
<dbReference type="Proteomes" id="UP000297737">
    <property type="component" value="Unassembled WGS sequence"/>
</dbReference>
<keyword evidence="12 19" id="KW-0375">Hydrogen ion transport</keyword>
<feature type="binding site" description="axial binding residue" evidence="20">
    <location>
        <position position="221"/>
    </location>
    <ligand>
        <name>heme c</name>
        <dbReference type="ChEBI" id="CHEBI:61717"/>
        <label>2</label>
    </ligand>
    <ligandPart>
        <name>Fe</name>
        <dbReference type="ChEBI" id="CHEBI:18248"/>
    </ligandPart>
</feature>
<keyword evidence="9 23" id="KW-0812">Transmembrane</keyword>
<comment type="similarity">
    <text evidence="3 19">Belongs to the CcoP / FixP family.</text>
</comment>
<gene>
    <name evidence="25" type="primary">ccoP</name>
    <name evidence="25" type="ORF">EUV02_08620</name>
</gene>
<feature type="domain" description="Cytochrome c" evidence="24">
    <location>
        <begin position="204"/>
        <end position="285"/>
    </location>
</feature>
<dbReference type="InterPro" id="IPR050597">
    <property type="entry name" value="Cytochrome_c_Oxidase_Subunit"/>
</dbReference>
<evidence type="ECO:0000256" key="15">
    <source>
        <dbReference type="ARBA" id="ARBA00023002"/>
    </source>
</evidence>
<keyword evidence="16 19" id="KW-0408">Iron</keyword>
<dbReference type="NCBIfam" id="TIGR00782">
    <property type="entry name" value="ccoP"/>
    <property type="match status" value="1"/>
</dbReference>
<dbReference type="Gene3D" id="1.10.760.10">
    <property type="entry name" value="Cytochrome c-like domain"/>
    <property type="match status" value="2"/>
</dbReference>
<accession>A0A4Y9EME3</accession>
<protein>
    <recommendedName>
        <fullName evidence="19">Cbb3-type cytochrome c oxidase subunit</fullName>
    </recommendedName>
</protein>
<dbReference type="InterPro" id="IPR036909">
    <property type="entry name" value="Cyt_c-like_dom_sf"/>
</dbReference>
<dbReference type="GO" id="GO:0020037">
    <property type="term" value="F:heme binding"/>
    <property type="evidence" value="ECO:0007669"/>
    <property type="project" value="InterPro"/>
</dbReference>
<dbReference type="SUPFAM" id="SSF46626">
    <property type="entry name" value="Cytochrome c"/>
    <property type="match status" value="2"/>
</dbReference>
<keyword evidence="8 19" id="KW-0679">Respiratory chain</keyword>
<dbReference type="EMBL" id="SIHO01000002">
    <property type="protein sequence ID" value="TFU03246.1"/>
    <property type="molecule type" value="Genomic_DNA"/>
</dbReference>
<reference evidence="25 26" key="1">
    <citation type="submission" date="2019-02" db="EMBL/GenBank/DDBJ databases">
        <title>Polymorphobacter sp. isolated from the lake at the Tibet of China.</title>
        <authorList>
            <person name="Li A."/>
        </authorList>
    </citation>
    <scope>NUCLEOTIDE SEQUENCE [LARGE SCALE GENOMIC DNA]</scope>
    <source>
        <strain evidence="25 26">DJ1R-1</strain>
    </source>
</reference>
<evidence type="ECO:0000256" key="3">
    <source>
        <dbReference type="ARBA" id="ARBA00006113"/>
    </source>
</evidence>
<evidence type="ECO:0000256" key="17">
    <source>
        <dbReference type="ARBA" id="ARBA00023065"/>
    </source>
</evidence>
<comment type="function">
    <text evidence="19">C-type cytochrome. Part of the cbb3-type cytochrome c oxidase complex.</text>
</comment>
<dbReference type="AlphaFoldDB" id="A0A4Y9EME3"/>
<keyword evidence="7 19" id="KW-0349">Heme</keyword>
<feature type="domain" description="Cytochrome c" evidence="24">
    <location>
        <begin position="109"/>
        <end position="197"/>
    </location>
</feature>
<evidence type="ECO:0000256" key="6">
    <source>
        <dbReference type="ARBA" id="ARBA00022519"/>
    </source>
</evidence>
<dbReference type="PRINTS" id="PR00605">
    <property type="entry name" value="CYTCHROMECIC"/>
</dbReference>
<comment type="pathway">
    <text evidence="2 19">Energy metabolism; oxidative phosphorylation.</text>
</comment>
<dbReference type="InterPro" id="IPR008168">
    <property type="entry name" value="Cyt_C_IC"/>
</dbReference>
<keyword evidence="5 19" id="KW-1003">Cell membrane</keyword>
<keyword evidence="14 23" id="KW-1133">Transmembrane helix</keyword>
<sequence length="326" mass="34037">MAKNKRIDAPTGTSTVGHEWDGIEELDTPLPRWWLLIFYACIVFAVVYVFLFPAIPLANGATRGFLGWSSHGQFESEMAAAAARRAPIAKALADIPIESLPANPQLMAAAIEGGRAAFKVHCVQCHGSGAAGSKGYPNLNDDDWLWGGDLATIQTTLTHGIRNPDHDETRISAMPVFGEILNPAEIDSLVAYVRTISGQQKPDAASARGAVLFAANCVVCHGAQGQGGRTVGAPKLTDSIWLYGGDAATLRRTITYSRGGVMPRWNSRLDPVTIKMLAAYVYSLGGGEAAPQVAATVAAPVSPAAPGGAPAAAPADAATATPNVQP</sequence>
<organism evidence="25 26">
    <name type="scientific">Glacieibacterium arshaanense</name>
    <dbReference type="NCBI Taxonomy" id="2511025"/>
    <lineage>
        <taxon>Bacteria</taxon>
        <taxon>Pseudomonadati</taxon>
        <taxon>Pseudomonadota</taxon>
        <taxon>Alphaproteobacteria</taxon>
        <taxon>Sphingomonadales</taxon>
        <taxon>Sphingosinicellaceae</taxon>
        <taxon>Glacieibacterium</taxon>
    </lineage>
</organism>
<dbReference type="RefSeq" id="WP_135245838.1">
    <property type="nucleotide sequence ID" value="NZ_SIHO01000002.1"/>
</dbReference>
<keyword evidence="11" id="KW-0677">Repeat</keyword>
<evidence type="ECO:0000256" key="14">
    <source>
        <dbReference type="ARBA" id="ARBA00022989"/>
    </source>
</evidence>
<feature type="binding site" description="covalent" evidence="21">
    <location>
        <position position="122"/>
    </location>
    <ligand>
        <name>heme c</name>
        <dbReference type="ChEBI" id="CHEBI:61717"/>
        <label>1</label>
    </ligand>
</feature>
<feature type="region of interest" description="Disordered" evidence="22">
    <location>
        <begin position="301"/>
        <end position="326"/>
    </location>
</feature>
<comment type="subcellular location">
    <subcellularLocation>
        <location evidence="1 19">Cell inner membrane</location>
    </subcellularLocation>
</comment>
<evidence type="ECO:0000256" key="12">
    <source>
        <dbReference type="ARBA" id="ARBA00022781"/>
    </source>
</evidence>
<keyword evidence="13 19" id="KW-0249">Electron transport</keyword>
<evidence type="ECO:0000256" key="2">
    <source>
        <dbReference type="ARBA" id="ARBA00004673"/>
    </source>
</evidence>
<dbReference type="GO" id="GO:0009055">
    <property type="term" value="F:electron transfer activity"/>
    <property type="evidence" value="ECO:0007669"/>
    <property type="project" value="InterPro"/>
</dbReference>
<dbReference type="PIRSF" id="PIRSF000006">
    <property type="entry name" value="Cbb3-Cox_fixP"/>
    <property type="match status" value="1"/>
</dbReference>
<dbReference type="InterPro" id="IPR004678">
    <property type="entry name" value="Cyt_c_oxidase_cbb3_su3"/>
</dbReference>
<feature type="binding site" description="covalent" evidence="21">
    <location>
        <position position="217"/>
    </location>
    <ligand>
        <name>heme c</name>
        <dbReference type="ChEBI" id="CHEBI:61717"/>
        <label>2</label>
    </ligand>
</feature>
<dbReference type="Pfam" id="PF13442">
    <property type="entry name" value="Cytochrome_CBB3"/>
    <property type="match status" value="2"/>
</dbReference>
<keyword evidence="26" id="KW-1185">Reference proteome</keyword>
<dbReference type="Pfam" id="PF14715">
    <property type="entry name" value="FixP_N"/>
    <property type="match status" value="1"/>
</dbReference>
<comment type="subunit">
    <text evidence="19">Component of the cbb3-type cytochrome c oxidase.</text>
</comment>
<evidence type="ECO:0000256" key="19">
    <source>
        <dbReference type="PIRNR" id="PIRNR000006"/>
    </source>
</evidence>
<dbReference type="OrthoDB" id="9811281at2"/>
<feature type="binding site" description="axial binding residue" evidence="20">
    <location>
        <position position="126"/>
    </location>
    <ligand>
        <name>heme c</name>
        <dbReference type="ChEBI" id="CHEBI:61717"/>
        <label>1</label>
    </ligand>
    <ligandPart>
        <name>Fe</name>
        <dbReference type="ChEBI" id="CHEBI:18248"/>
    </ligandPart>
</feature>
<keyword evidence="18 19" id="KW-0472">Membrane</keyword>
<dbReference type="PANTHER" id="PTHR33751:SF1">
    <property type="entry name" value="CBB3-TYPE CYTOCHROME C OXIDASE SUBUNIT FIXP"/>
    <property type="match status" value="1"/>
</dbReference>
<evidence type="ECO:0000313" key="25">
    <source>
        <dbReference type="EMBL" id="TFU03246.1"/>
    </source>
</evidence>
<dbReference type="GO" id="GO:0016491">
    <property type="term" value="F:oxidoreductase activity"/>
    <property type="evidence" value="ECO:0007669"/>
    <property type="project" value="UniProtKB-KW"/>
</dbReference>
<evidence type="ECO:0000256" key="22">
    <source>
        <dbReference type="SAM" id="MobiDB-lite"/>
    </source>
</evidence>
<feature type="transmembrane region" description="Helical" evidence="23">
    <location>
        <begin position="33"/>
        <end position="55"/>
    </location>
</feature>
<evidence type="ECO:0000259" key="24">
    <source>
        <dbReference type="PROSITE" id="PS51007"/>
    </source>
</evidence>
<dbReference type="PANTHER" id="PTHR33751">
    <property type="entry name" value="CBB3-TYPE CYTOCHROME C OXIDASE SUBUNIT FIXP"/>
    <property type="match status" value="1"/>
</dbReference>
<evidence type="ECO:0000256" key="13">
    <source>
        <dbReference type="ARBA" id="ARBA00022982"/>
    </source>
</evidence>
<comment type="cofactor">
    <cofactor evidence="19 21">
        <name>heme c</name>
        <dbReference type="ChEBI" id="CHEBI:61717"/>
    </cofactor>
    <text evidence="19 21">Binds 2 heme C groups per subunit.</text>
</comment>
<evidence type="ECO:0000256" key="5">
    <source>
        <dbReference type="ARBA" id="ARBA00022475"/>
    </source>
</evidence>
<evidence type="ECO:0000256" key="1">
    <source>
        <dbReference type="ARBA" id="ARBA00004533"/>
    </source>
</evidence>
<evidence type="ECO:0000256" key="20">
    <source>
        <dbReference type="PIRSR" id="PIRSR000006-1"/>
    </source>
</evidence>
<feature type="binding site" description="axial binding residue" evidence="20">
    <location>
        <position position="262"/>
    </location>
    <ligand>
        <name>heme c</name>
        <dbReference type="ChEBI" id="CHEBI:61717"/>
        <label>1</label>
    </ligand>
    <ligandPart>
        <name>Fe</name>
        <dbReference type="ChEBI" id="CHEBI:18248"/>
    </ligandPart>
</feature>
<evidence type="ECO:0000256" key="4">
    <source>
        <dbReference type="ARBA" id="ARBA00022448"/>
    </source>
</evidence>
<evidence type="ECO:0000256" key="11">
    <source>
        <dbReference type="ARBA" id="ARBA00022737"/>
    </source>
</evidence>
<dbReference type="InterPro" id="IPR009056">
    <property type="entry name" value="Cyt_c-like_dom"/>
</dbReference>
<dbReference type="Gene3D" id="6.10.280.130">
    <property type="match status" value="1"/>
</dbReference>
<dbReference type="UniPathway" id="UPA00705"/>
<evidence type="ECO:0000256" key="16">
    <source>
        <dbReference type="ARBA" id="ARBA00023004"/>
    </source>
</evidence>
<feature type="binding site" description="axial binding residue" evidence="20">
    <location>
        <position position="174"/>
    </location>
    <ligand>
        <name>heme c</name>
        <dbReference type="ChEBI" id="CHEBI:61717"/>
        <label>2</label>
    </ligand>
    <ligandPart>
        <name>Fe</name>
        <dbReference type="ChEBI" id="CHEBI:18248"/>
    </ligandPart>
</feature>
<dbReference type="PROSITE" id="PS51007">
    <property type="entry name" value="CYTC"/>
    <property type="match status" value="2"/>
</dbReference>
<proteinExistence type="inferred from homology"/>
<dbReference type="GO" id="GO:0005886">
    <property type="term" value="C:plasma membrane"/>
    <property type="evidence" value="ECO:0007669"/>
    <property type="project" value="UniProtKB-SubCell"/>
</dbReference>
<feature type="binding site" description="covalent" evidence="21">
    <location>
        <position position="220"/>
    </location>
    <ligand>
        <name>heme c</name>
        <dbReference type="ChEBI" id="CHEBI:61717"/>
        <label>2</label>
    </ligand>
</feature>
<dbReference type="GO" id="GO:1902600">
    <property type="term" value="P:proton transmembrane transport"/>
    <property type="evidence" value="ECO:0007669"/>
    <property type="project" value="UniProtKB-KW"/>
</dbReference>
<keyword evidence="15 19" id="KW-0560">Oxidoreductase</keyword>
<evidence type="ECO:0000256" key="18">
    <source>
        <dbReference type="ARBA" id="ARBA00023136"/>
    </source>
</evidence>
<keyword evidence="6 19" id="KW-0997">Cell inner membrane</keyword>
<keyword evidence="4 19" id="KW-0813">Transport</keyword>
<evidence type="ECO:0000256" key="10">
    <source>
        <dbReference type="ARBA" id="ARBA00022723"/>
    </source>
</evidence>
<evidence type="ECO:0000313" key="26">
    <source>
        <dbReference type="Proteomes" id="UP000297737"/>
    </source>
</evidence>
<name>A0A4Y9EME3_9SPHN</name>
<keyword evidence="10 19" id="KW-0479">Metal-binding</keyword>
<feature type="binding site" description="covalent" evidence="21">
    <location>
        <position position="125"/>
    </location>
    <ligand>
        <name>heme c</name>
        <dbReference type="ChEBI" id="CHEBI:61717"/>
        <label>1</label>
    </ligand>
</feature>
<evidence type="ECO:0000256" key="21">
    <source>
        <dbReference type="PIRSR" id="PIRSR000006-2"/>
    </source>
</evidence>
<evidence type="ECO:0000256" key="7">
    <source>
        <dbReference type="ARBA" id="ARBA00022617"/>
    </source>
</evidence>
<dbReference type="GO" id="GO:0006119">
    <property type="term" value="P:oxidative phosphorylation"/>
    <property type="evidence" value="ECO:0007669"/>
    <property type="project" value="UniProtKB-UniPathway"/>
</dbReference>
<dbReference type="InterPro" id="IPR032858">
    <property type="entry name" value="CcoP_N"/>
</dbReference>
<dbReference type="InterPro" id="IPR038414">
    <property type="entry name" value="CcoP_N_sf"/>
</dbReference>
<evidence type="ECO:0000256" key="9">
    <source>
        <dbReference type="ARBA" id="ARBA00022692"/>
    </source>
</evidence>
<dbReference type="GO" id="GO:0005506">
    <property type="term" value="F:iron ion binding"/>
    <property type="evidence" value="ECO:0007669"/>
    <property type="project" value="InterPro"/>
</dbReference>
<evidence type="ECO:0000256" key="8">
    <source>
        <dbReference type="ARBA" id="ARBA00022660"/>
    </source>
</evidence>
<comment type="caution">
    <text evidence="25">The sequence shown here is derived from an EMBL/GenBank/DDBJ whole genome shotgun (WGS) entry which is preliminary data.</text>
</comment>